<dbReference type="EMBL" id="FWYF01000002">
    <property type="protein sequence ID" value="SMD33703.1"/>
    <property type="molecule type" value="Genomic_DNA"/>
</dbReference>
<sequence length="389" mass="45210">MIKKRIFLWLGIMANTLAMIFLTFYFMSLPWLAGDEKLLIWSTSAIKFANREMPASEDFALINTSYDLQLIDRLDDFGFPIGQRVITDREKLTLILDAISKTENPPKYIICDIHFLDSTASDFGLDTTLQKFDNLIISYHLNDFEEIEYPIFKDVNRGLSDYVIGSVFDGVYKYQLLHHDSLKLTPLKVYEDLSNQEAKPNGPFVKIGDRWTPNNFVMNYRLLQKDIENIEAGFNPINMGELLFLEDQDIQNFVAGKIVVIGDFFENDRHETLFEISSGPLILLNAFLTIQESDTYVNFWFFLLILASYAYLSYMVFVEGDYMESRITKYFGAVRVANYLAGFMSYLILLTLLSCLTFFIFNIHLNVFFLAITFYLTDRLIGLYHRQNK</sequence>
<feature type="transmembrane region" description="Helical" evidence="1">
    <location>
        <begin position="299"/>
        <end position="318"/>
    </location>
</feature>
<proteinExistence type="predicted"/>
<dbReference type="AlphaFoldDB" id="A0A1W2GAQ5"/>
<keyword evidence="3" id="KW-1185">Reference proteome</keyword>
<protein>
    <recommendedName>
        <fullName evidence="4">CHASE2 domain-containing protein</fullName>
    </recommendedName>
</protein>
<feature type="transmembrane region" description="Helical" evidence="1">
    <location>
        <begin position="367"/>
        <end position="384"/>
    </location>
</feature>
<evidence type="ECO:0008006" key="4">
    <source>
        <dbReference type="Google" id="ProtNLM"/>
    </source>
</evidence>
<keyword evidence="1" id="KW-0812">Transmembrane</keyword>
<feature type="transmembrane region" description="Helical" evidence="1">
    <location>
        <begin position="339"/>
        <end position="361"/>
    </location>
</feature>
<feature type="transmembrane region" description="Helical" evidence="1">
    <location>
        <begin position="7"/>
        <end position="27"/>
    </location>
</feature>
<dbReference type="RefSeq" id="WP_084372114.1">
    <property type="nucleotide sequence ID" value="NZ_FWYF01000002.1"/>
</dbReference>
<dbReference type="STRING" id="692418.SAMN04488029_1620"/>
<keyword evidence="1" id="KW-0472">Membrane</keyword>
<dbReference type="Proteomes" id="UP000192472">
    <property type="component" value="Unassembled WGS sequence"/>
</dbReference>
<name>A0A1W2GAQ5_REIFA</name>
<dbReference type="OrthoDB" id="974603at2"/>
<reference evidence="2 3" key="1">
    <citation type="submission" date="2017-04" db="EMBL/GenBank/DDBJ databases">
        <authorList>
            <person name="Afonso C.L."/>
            <person name="Miller P.J."/>
            <person name="Scott M.A."/>
            <person name="Spackman E."/>
            <person name="Goraichik I."/>
            <person name="Dimitrov K.M."/>
            <person name="Suarez D.L."/>
            <person name="Swayne D.E."/>
        </authorList>
    </citation>
    <scope>NUCLEOTIDE SEQUENCE [LARGE SCALE GENOMIC DNA]</scope>
    <source>
        <strain evidence="2 3">DSM 26133</strain>
    </source>
</reference>
<keyword evidence="1" id="KW-1133">Transmembrane helix</keyword>
<evidence type="ECO:0000313" key="2">
    <source>
        <dbReference type="EMBL" id="SMD33703.1"/>
    </source>
</evidence>
<organism evidence="2 3">
    <name type="scientific">Reichenbachiella faecimaris</name>
    <dbReference type="NCBI Taxonomy" id="692418"/>
    <lineage>
        <taxon>Bacteria</taxon>
        <taxon>Pseudomonadati</taxon>
        <taxon>Bacteroidota</taxon>
        <taxon>Cytophagia</taxon>
        <taxon>Cytophagales</taxon>
        <taxon>Reichenbachiellaceae</taxon>
        <taxon>Reichenbachiella</taxon>
    </lineage>
</organism>
<accession>A0A1W2GAQ5</accession>
<gene>
    <name evidence="2" type="ORF">SAMN04488029_1620</name>
</gene>
<evidence type="ECO:0000256" key="1">
    <source>
        <dbReference type="SAM" id="Phobius"/>
    </source>
</evidence>
<evidence type="ECO:0000313" key="3">
    <source>
        <dbReference type="Proteomes" id="UP000192472"/>
    </source>
</evidence>